<feature type="transmembrane region" description="Helical" evidence="1">
    <location>
        <begin position="166"/>
        <end position="186"/>
    </location>
</feature>
<dbReference type="Gene3D" id="3.10.120.10">
    <property type="entry name" value="Cytochrome b5-like heme/steroid binding domain"/>
    <property type="match status" value="1"/>
</dbReference>
<organism evidence="4 5">
    <name type="scientific">Tetraparma gracilis</name>
    <dbReference type="NCBI Taxonomy" id="2962635"/>
    <lineage>
        <taxon>Eukaryota</taxon>
        <taxon>Sar</taxon>
        <taxon>Stramenopiles</taxon>
        <taxon>Ochrophyta</taxon>
        <taxon>Bolidophyceae</taxon>
        <taxon>Parmales</taxon>
        <taxon>Triparmaceae</taxon>
        <taxon>Tetraparma</taxon>
    </lineage>
</organism>
<dbReference type="InterPro" id="IPR036400">
    <property type="entry name" value="Cyt_B5-like_heme/steroid_sf"/>
</dbReference>
<gene>
    <name evidence="4" type="ORF">TeGR_g6170</name>
</gene>
<keyword evidence="1" id="KW-0812">Transmembrane</keyword>
<reference evidence="4 5" key="1">
    <citation type="journal article" date="2023" name="Commun. Biol.">
        <title>Genome analysis of Parmales, the sister group of diatoms, reveals the evolutionary specialization of diatoms from phago-mixotrophs to photoautotrophs.</title>
        <authorList>
            <person name="Ban H."/>
            <person name="Sato S."/>
            <person name="Yoshikawa S."/>
            <person name="Yamada K."/>
            <person name="Nakamura Y."/>
            <person name="Ichinomiya M."/>
            <person name="Sato N."/>
            <person name="Blanc-Mathieu R."/>
            <person name="Endo H."/>
            <person name="Kuwata A."/>
            <person name="Ogata H."/>
        </authorList>
    </citation>
    <scope>NUCLEOTIDE SEQUENCE [LARGE SCALE GENOMIC DNA]</scope>
</reference>
<dbReference type="Proteomes" id="UP001165060">
    <property type="component" value="Unassembled WGS sequence"/>
</dbReference>
<comment type="caution">
    <text evidence="4">The sequence shown here is derived from an EMBL/GenBank/DDBJ whole genome shotgun (WGS) entry which is preliminary data.</text>
</comment>
<dbReference type="EMBL" id="BRYB01001232">
    <property type="protein sequence ID" value="GMI21135.1"/>
    <property type="molecule type" value="Genomic_DNA"/>
</dbReference>
<dbReference type="Pfam" id="PF00173">
    <property type="entry name" value="Cyt-b5"/>
    <property type="match status" value="1"/>
</dbReference>
<evidence type="ECO:0008006" key="6">
    <source>
        <dbReference type="Google" id="ProtNLM"/>
    </source>
</evidence>
<protein>
    <recommendedName>
        <fullName evidence="6">Cytochrome b5 heme-binding domain-containing protein</fullName>
    </recommendedName>
</protein>
<dbReference type="Pfam" id="PF00487">
    <property type="entry name" value="FA_desaturase"/>
    <property type="match status" value="1"/>
</dbReference>
<keyword evidence="1" id="KW-1133">Transmembrane helix</keyword>
<evidence type="ECO:0000259" key="2">
    <source>
        <dbReference type="Pfam" id="PF00173"/>
    </source>
</evidence>
<dbReference type="InterPro" id="IPR012171">
    <property type="entry name" value="Fatty_acid_desaturase"/>
</dbReference>
<evidence type="ECO:0000313" key="5">
    <source>
        <dbReference type="Proteomes" id="UP001165060"/>
    </source>
</evidence>
<name>A0ABQ6M7P2_9STRA</name>
<accession>A0ABQ6M7P2</accession>
<dbReference type="SUPFAM" id="SSF55856">
    <property type="entry name" value="Cytochrome b5-like heme/steroid binding domain"/>
    <property type="match status" value="1"/>
</dbReference>
<dbReference type="PANTHER" id="PTHR19353:SF15">
    <property type="entry name" value="CYTOCHROME B5 HEME-BINDING DOMAIN-CONTAINING PROTEIN"/>
    <property type="match status" value="1"/>
</dbReference>
<dbReference type="InterPro" id="IPR005804">
    <property type="entry name" value="FA_desaturase_dom"/>
</dbReference>
<evidence type="ECO:0000256" key="1">
    <source>
        <dbReference type="SAM" id="Phobius"/>
    </source>
</evidence>
<dbReference type="InterPro" id="IPR001199">
    <property type="entry name" value="Cyt_B5-like_heme/steroid-bd"/>
</dbReference>
<keyword evidence="5" id="KW-1185">Reference proteome</keyword>
<evidence type="ECO:0000259" key="3">
    <source>
        <dbReference type="Pfam" id="PF00487"/>
    </source>
</evidence>
<dbReference type="PANTHER" id="PTHR19353">
    <property type="entry name" value="FATTY ACID DESATURASE 2"/>
    <property type="match status" value="1"/>
</dbReference>
<proteinExistence type="predicted"/>
<feature type="domain" description="Fatty acid desaturase" evidence="3">
    <location>
        <begin position="192"/>
        <end position="463"/>
    </location>
</feature>
<feature type="domain" description="Cytochrome b5 heme-binding" evidence="2">
    <location>
        <begin position="39"/>
        <end position="90"/>
    </location>
</feature>
<keyword evidence="1" id="KW-0472">Membrane</keyword>
<feature type="transmembrane region" description="Helical" evidence="1">
    <location>
        <begin position="338"/>
        <end position="361"/>
    </location>
</feature>
<evidence type="ECO:0000313" key="4">
    <source>
        <dbReference type="EMBL" id="GMI21135.1"/>
    </source>
</evidence>
<sequence length="519" mass="59924">MFSLAINEAISIFKSWTVGGNEWSDQLKTAPPSPTQRLITRIHGQYYDLTSFQHPGGPQTIACAQDRDATEIWESYHQLTRDKAYKVLKGYEMSPAAVEAMSNKNATDDKRFRDIARYGASTFDWSEGRKGKAFHNDLMKVVTNYFEELRGDQKHLPLNAFTKAPLARNFFSAFFLAFFWACAYGMYVHHSWAAMFCAPLWGWLAASNYWHDALHFALSTKWQVNTLAPYLFPFFMSPFMWLHQHTIGHHVHTNDPLRDPDINAAPQFLRLSAFQRIYPVHAKQKSRLWTFFLWSIATSTLKPLLRDHMSRIEGWYGSCVPLVFETPLRKVRHIAGRVTVLCLMSVWPYLCIIDGSLYSMFKAHCFAWIPAMTFSVLFVMNAQINHLNEENEHESSNSEDFFIHQAQTSSSYATDSKLAFVLSGGLNLQIEHHLLPGINHWHLFYMSDSIRAVCLKHGVVYTKWNNFGEALEAHLQYSENLAVAATAPFQTNKRMEKYIFAKDTRLSTKLKNRNRSKRE</sequence>
<feature type="transmembrane region" description="Helical" evidence="1">
    <location>
        <begin position="367"/>
        <end position="384"/>
    </location>
</feature>